<organism evidence="1 2">
    <name type="scientific">Alteromonas genovensis</name>
    <dbReference type="NCBI Taxonomy" id="471225"/>
    <lineage>
        <taxon>Bacteria</taxon>
        <taxon>Pseudomonadati</taxon>
        <taxon>Pseudomonadota</taxon>
        <taxon>Gammaproteobacteria</taxon>
        <taxon>Alteromonadales</taxon>
        <taxon>Alteromonadaceae</taxon>
        <taxon>Alteromonas/Salinimonas group</taxon>
        <taxon>Alteromonas</taxon>
    </lineage>
</organism>
<dbReference type="AlphaFoldDB" id="A0A6N9TKB4"/>
<dbReference type="RefSeq" id="WP_163106481.1">
    <property type="nucleotide sequence ID" value="NZ_JAAAWO010000006.1"/>
</dbReference>
<dbReference type="Proteomes" id="UP000471381">
    <property type="component" value="Unassembled WGS sequence"/>
</dbReference>
<name>A0A6N9TKB4_9ALTE</name>
<sequence>MNIEQKTNMQELAVEEYTKVYGGHENNVTVPKPIETIFPKHPTPPGGKSISI</sequence>
<evidence type="ECO:0000313" key="1">
    <source>
        <dbReference type="EMBL" id="NDW15969.1"/>
    </source>
</evidence>
<proteinExistence type="predicted"/>
<dbReference type="EMBL" id="JAAAWO010000006">
    <property type="protein sequence ID" value="NDW15969.1"/>
    <property type="molecule type" value="Genomic_DNA"/>
</dbReference>
<comment type="caution">
    <text evidence="1">The sequence shown here is derived from an EMBL/GenBank/DDBJ whole genome shotgun (WGS) entry which is preliminary data.</text>
</comment>
<evidence type="ECO:0000313" key="2">
    <source>
        <dbReference type="Proteomes" id="UP000471381"/>
    </source>
</evidence>
<keyword evidence="2" id="KW-1185">Reference proteome</keyword>
<reference evidence="1 2" key="1">
    <citation type="submission" date="2020-01" db="EMBL/GenBank/DDBJ databases">
        <title>Genomes of bacteria type strains.</title>
        <authorList>
            <person name="Chen J."/>
            <person name="Zhu S."/>
            <person name="Yang J."/>
        </authorList>
    </citation>
    <scope>NUCLEOTIDE SEQUENCE [LARGE SCALE GENOMIC DNA]</scope>
    <source>
        <strain evidence="1 2">LMG 24078</strain>
    </source>
</reference>
<gene>
    <name evidence="1" type="ORF">GTQ48_10610</name>
</gene>
<protein>
    <submittedName>
        <fullName evidence="1">Uncharacterized protein</fullName>
    </submittedName>
</protein>
<accession>A0A6N9TKB4</accession>